<dbReference type="InterPro" id="IPR036890">
    <property type="entry name" value="HATPase_C_sf"/>
</dbReference>
<dbReference type="Gene3D" id="1.10.287.130">
    <property type="match status" value="1"/>
</dbReference>
<evidence type="ECO:0000256" key="2">
    <source>
        <dbReference type="ARBA" id="ARBA00012438"/>
    </source>
</evidence>
<evidence type="ECO:0000256" key="4">
    <source>
        <dbReference type="PROSITE-ProRule" id="PRU00169"/>
    </source>
</evidence>
<dbReference type="CDD" id="cd00082">
    <property type="entry name" value="HisKA"/>
    <property type="match status" value="1"/>
</dbReference>
<dbReference type="Pfam" id="PF08447">
    <property type="entry name" value="PAS_3"/>
    <property type="match status" value="1"/>
</dbReference>
<dbReference type="SMART" id="SM00388">
    <property type="entry name" value="HisKA"/>
    <property type="match status" value="1"/>
</dbReference>
<dbReference type="InterPro" id="IPR005467">
    <property type="entry name" value="His_kinase_dom"/>
</dbReference>
<dbReference type="InterPro" id="IPR001610">
    <property type="entry name" value="PAC"/>
</dbReference>
<dbReference type="EMBL" id="JAUFPT010000062">
    <property type="protein sequence ID" value="MDN3572792.1"/>
    <property type="molecule type" value="Genomic_DNA"/>
</dbReference>
<evidence type="ECO:0000313" key="11">
    <source>
        <dbReference type="Proteomes" id="UP001244297"/>
    </source>
</evidence>
<dbReference type="PROSITE" id="PS50112">
    <property type="entry name" value="PAS"/>
    <property type="match status" value="2"/>
</dbReference>
<keyword evidence="5" id="KW-0175">Coiled coil</keyword>
<dbReference type="PANTHER" id="PTHR43065:SF42">
    <property type="entry name" value="TWO-COMPONENT SENSOR PPRA"/>
    <property type="match status" value="1"/>
</dbReference>
<dbReference type="SUPFAM" id="SSF52172">
    <property type="entry name" value="CheY-like"/>
    <property type="match status" value="1"/>
</dbReference>
<gene>
    <name evidence="10" type="ORF">QWZ18_19430</name>
</gene>
<dbReference type="Pfam" id="PF00072">
    <property type="entry name" value="Response_reg"/>
    <property type="match status" value="1"/>
</dbReference>
<keyword evidence="3 4" id="KW-0597">Phosphoprotein</keyword>
<name>A0ABT8AS81_9HYPH</name>
<dbReference type="RefSeq" id="WP_238285881.1">
    <property type="nucleotide sequence ID" value="NZ_BPQS01000004.1"/>
</dbReference>
<dbReference type="SMART" id="SM00091">
    <property type="entry name" value="PAS"/>
    <property type="match status" value="3"/>
</dbReference>
<evidence type="ECO:0000256" key="5">
    <source>
        <dbReference type="SAM" id="Coils"/>
    </source>
</evidence>
<evidence type="ECO:0000259" key="9">
    <source>
        <dbReference type="PROSITE" id="PS50113"/>
    </source>
</evidence>
<dbReference type="InterPro" id="IPR013655">
    <property type="entry name" value="PAS_fold_3"/>
</dbReference>
<dbReference type="Pfam" id="PF02518">
    <property type="entry name" value="HATPase_c"/>
    <property type="match status" value="1"/>
</dbReference>
<proteinExistence type="predicted"/>
<feature type="domain" description="Response regulatory" evidence="7">
    <location>
        <begin position="696"/>
        <end position="812"/>
    </location>
</feature>
<dbReference type="InterPro" id="IPR000014">
    <property type="entry name" value="PAS"/>
</dbReference>
<dbReference type="Gene3D" id="3.30.565.10">
    <property type="entry name" value="Histidine kinase-like ATPase, C-terminal domain"/>
    <property type="match status" value="1"/>
</dbReference>
<feature type="domain" description="PAS" evidence="8">
    <location>
        <begin position="33"/>
        <end position="106"/>
    </location>
</feature>
<evidence type="ECO:0000313" key="10">
    <source>
        <dbReference type="EMBL" id="MDN3572792.1"/>
    </source>
</evidence>
<dbReference type="InterPro" id="IPR036097">
    <property type="entry name" value="HisK_dim/P_sf"/>
</dbReference>
<dbReference type="NCBIfam" id="TIGR00229">
    <property type="entry name" value="sensory_box"/>
    <property type="match status" value="2"/>
</dbReference>
<dbReference type="SMART" id="SM00086">
    <property type="entry name" value="PAC"/>
    <property type="match status" value="2"/>
</dbReference>
<organism evidence="10 11">
    <name type="scientific">Methylobacterium longum</name>
    <dbReference type="NCBI Taxonomy" id="767694"/>
    <lineage>
        <taxon>Bacteria</taxon>
        <taxon>Pseudomonadati</taxon>
        <taxon>Pseudomonadota</taxon>
        <taxon>Alphaproteobacteria</taxon>
        <taxon>Hyphomicrobiales</taxon>
        <taxon>Methylobacteriaceae</taxon>
        <taxon>Methylobacterium</taxon>
    </lineage>
</organism>
<dbReference type="Gene3D" id="3.30.450.20">
    <property type="entry name" value="PAS domain"/>
    <property type="match status" value="3"/>
</dbReference>
<dbReference type="CDD" id="cd00130">
    <property type="entry name" value="PAS"/>
    <property type="match status" value="2"/>
</dbReference>
<comment type="catalytic activity">
    <reaction evidence="1">
        <text>ATP + protein L-histidine = ADP + protein N-phospho-L-histidine.</text>
        <dbReference type="EC" id="2.7.13.3"/>
    </reaction>
</comment>
<evidence type="ECO:0000259" key="8">
    <source>
        <dbReference type="PROSITE" id="PS50112"/>
    </source>
</evidence>
<reference evidence="11" key="1">
    <citation type="journal article" date="2019" name="Int. J. Syst. Evol. Microbiol.">
        <title>The Global Catalogue of Microorganisms (GCM) 10K type strain sequencing project: providing services to taxonomists for standard genome sequencing and annotation.</title>
        <authorList>
            <consortium name="The Broad Institute Genomics Platform"/>
            <consortium name="The Broad Institute Genome Sequencing Center for Infectious Disease"/>
            <person name="Wu L."/>
            <person name="Ma J."/>
        </authorList>
    </citation>
    <scope>NUCLEOTIDE SEQUENCE [LARGE SCALE GENOMIC DNA]</scope>
    <source>
        <strain evidence="11">CECT 7806</strain>
    </source>
</reference>
<dbReference type="EC" id="2.7.13.3" evidence="2"/>
<dbReference type="InterPro" id="IPR003661">
    <property type="entry name" value="HisK_dim/P_dom"/>
</dbReference>
<dbReference type="SUPFAM" id="SSF55874">
    <property type="entry name" value="ATPase domain of HSP90 chaperone/DNA topoisomerase II/histidine kinase"/>
    <property type="match status" value="1"/>
</dbReference>
<dbReference type="PROSITE" id="PS50109">
    <property type="entry name" value="HIS_KIN"/>
    <property type="match status" value="1"/>
</dbReference>
<accession>A0ABT8AS81</accession>
<evidence type="ECO:0000256" key="1">
    <source>
        <dbReference type="ARBA" id="ARBA00000085"/>
    </source>
</evidence>
<dbReference type="PRINTS" id="PR00344">
    <property type="entry name" value="BCTRLSENSOR"/>
</dbReference>
<dbReference type="Pfam" id="PF13188">
    <property type="entry name" value="PAS_8"/>
    <property type="match status" value="1"/>
</dbReference>
<dbReference type="InterPro" id="IPR000700">
    <property type="entry name" value="PAS-assoc_C"/>
</dbReference>
<evidence type="ECO:0000256" key="3">
    <source>
        <dbReference type="ARBA" id="ARBA00022553"/>
    </source>
</evidence>
<feature type="domain" description="PAS" evidence="8">
    <location>
        <begin position="338"/>
        <end position="387"/>
    </location>
</feature>
<dbReference type="SUPFAM" id="SSF47384">
    <property type="entry name" value="Homodimeric domain of signal transducing histidine kinase"/>
    <property type="match status" value="1"/>
</dbReference>
<comment type="caution">
    <text evidence="10">The sequence shown here is derived from an EMBL/GenBank/DDBJ whole genome shotgun (WGS) entry which is preliminary data.</text>
</comment>
<dbReference type="SMART" id="SM00448">
    <property type="entry name" value="REC"/>
    <property type="match status" value="1"/>
</dbReference>
<dbReference type="Pfam" id="PF00512">
    <property type="entry name" value="HisKA"/>
    <property type="match status" value="1"/>
</dbReference>
<dbReference type="PANTHER" id="PTHR43065">
    <property type="entry name" value="SENSOR HISTIDINE KINASE"/>
    <property type="match status" value="1"/>
</dbReference>
<keyword evidence="11" id="KW-1185">Reference proteome</keyword>
<feature type="coiled-coil region" evidence="5">
    <location>
        <begin position="156"/>
        <end position="183"/>
    </location>
</feature>
<dbReference type="PROSITE" id="PS50110">
    <property type="entry name" value="RESPONSE_REGULATORY"/>
    <property type="match status" value="1"/>
</dbReference>
<dbReference type="Gene3D" id="3.40.50.2300">
    <property type="match status" value="1"/>
</dbReference>
<evidence type="ECO:0000259" key="6">
    <source>
        <dbReference type="PROSITE" id="PS50109"/>
    </source>
</evidence>
<dbReference type="InterPro" id="IPR035965">
    <property type="entry name" value="PAS-like_dom_sf"/>
</dbReference>
<dbReference type="CDD" id="cd18161">
    <property type="entry name" value="REC_hyHK_blue-like"/>
    <property type="match status" value="1"/>
</dbReference>
<dbReference type="Pfam" id="PF13426">
    <property type="entry name" value="PAS_9"/>
    <property type="match status" value="1"/>
</dbReference>
<feature type="domain" description="Histidine kinase" evidence="6">
    <location>
        <begin position="449"/>
        <end position="673"/>
    </location>
</feature>
<dbReference type="Proteomes" id="UP001244297">
    <property type="component" value="Unassembled WGS sequence"/>
</dbReference>
<dbReference type="SUPFAM" id="SSF55785">
    <property type="entry name" value="PYP-like sensor domain (PAS domain)"/>
    <property type="match status" value="3"/>
</dbReference>
<dbReference type="InterPro" id="IPR001789">
    <property type="entry name" value="Sig_transdc_resp-reg_receiver"/>
</dbReference>
<protein>
    <recommendedName>
        <fullName evidence="2">histidine kinase</fullName>
        <ecNumber evidence="2">2.7.13.3</ecNumber>
    </recommendedName>
</protein>
<dbReference type="InterPro" id="IPR003594">
    <property type="entry name" value="HATPase_dom"/>
</dbReference>
<dbReference type="PROSITE" id="PS50113">
    <property type="entry name" value="PAC"/>
    <property type="match status" value="1"/>
</dbReference>
<dbReference type="CDD" id="cd16919">
    <property type="entry name" value="HATPase_CckA-like"/>
    <property type="match status" value="1"/>
</dbReference>
<evidence type="ECO:0000259" key="7">
    <source>
        <dbReference type="PROSITE" id="PS50110"/>
    </source>
</evidence>
<dbReference type="InterPro" id="IPR011006">
    <property type="entry name" value="CheY-like_superfamily"/>
</dbReference>
<dbReference type="SMART" id="SM00387">
    <property type="entry name" value="HATPase_c"/>
    <property type="match status" value="1"/>
</dbReference>
<feature type="modified residue" description="4-aspartylphosphate" evidence="4">
    <location>
        <position position="746"/>
    </location>
</feature>
<dbReference type="InterPro" id="IPR004358">
    <property type="entry name" value="Sig_transdc_His_kin-like_C"/>
</dbReference>
<feature type="domain" description="PAC" evidence="9">
    <location>
        <begin position="107"/>
        <end position="161"/>
    </location>
</feature>
<sequence>MHDERPTLSPTAAEAVRRDTYRILSEIAGGVELNDPFAAAVHATRMPMIITDPRQPDNPIIFVNDAFCRLTGYDREETVGRNCRFLQGPETDLDDVARIHNAVAERREVEVAIYNYRKDGTLFWNQLLLAPVKDAEGEVAYFFASQYDITGDFAQLAKLKGENSTLAAEYAESKERLQASQQRFKVILDAIDMAFAIVEVRFDADDRPVDYRFVDANPAFERQAGVNLRGKWVTEFAPDLERFWFETYGHVARTGEPANFENYAEAFERWFDVRAIRVGQPAERQIAILFNDVTARKRAEAELQELNETLEAQVAARTAERDRAWRLSQELLAVALPDGTIESINPVWTQLLGWQAHEILARSFIAFTHPDDLEATKAAFAAIFERPLVTPYEYRFRHKDGSYRWFAWTGTFEDGKVYASGRHTTIEREQAEALRQSQKMEAVGQLTGGLAHDFNNLLAGISGSLELMQTRMQQGRLTDLDRYMTAAQGASKRAAALTHRLLAFSRRQTLDPKPTDVNALVGGMEELIRRTVGPAITVEVVGAAGLWPALVDPPQLENALLNLCINARDAMPEGGRITIETANKWLDDRAAKERDMPPGQYLSLCVTDTGTGMTPDVAARAFDPFFTTKPIGQGTGLGLSMVYGFARQTGGQVRIYSEVGQGTTLCIYLPRHYGDAEANAVLADLAGAPRAEQGETVLIVDDEPTVRMLVTEVLEDLGYTAIEAGDAVSGLKVLQSDVRIDLLVTDVGLPGGMNGRQMADAGRERRPDLRVLFITGYAENAAVGNGHLEPGMQVLTKPFAMEVLASRIKDLIASR</sequence>